<evidence type="ECO:0000256" key="8">
    <source>
        <dbReference type="SAM" id="Phobius"/>
    </source>
</evidence>
<evidence type="ECO:0000256" key="3">
    <source>
        <dbReference type="ARBA" id="ARBA00022692"/>
    </source>
</evidence>
<accession>A0A0P1MHL1</accession>
<dbReference type="PANTHER" id="PTHR45755">
    <property type="match status" value="1"/>
</dbReference>
<keyword evidence="6 8" id="KW-0472">Membrane</keyword>
<dbReference type="STRING" id="1633631.GCA_001442925_01652"/>
<dbReference type="InterPro" id="IPR045316">
    <property type="entry name" value="Msc2-like"/>
</dbReference>
<sequence>MHLTEIQRWQHHHNFNQEKKSTERRTFFVVLLTLSTMLVEIIAGWIYNSMALFADGWHMSTHATALSISLVAYVLARKYANDKKFTFGTWKLEILGAYTSAILLGVVGLFVLGVSIERIFKPMEISYDYALMVATVGLIVNIVSALILQYGHGHHRHNDQEHHHHHEKDLNLQSA</sequence>
<dbReference type="InterPro" id="IPR027469">
    <property type="entry name" value="Cation_efflux_TMD_sf"/>
</dbReference>
<evidence type="ECO:0000256" key="1">
    <source>
        <dbReference type="ARBA" id="ARBA00004141"/>
    </source>
</evidence>
<feature type="transmembrane region" description="Helical" evidence="8">
    <location>
        <begin position="129"/>
        <end position="148"/>
    </location>
</feature>
<evidence type="ECO:0000313" key="10">
    <source>
        <dbReference type="EMBL" id="CUS80291.1"/>
    </source>
</evidence>
<reference evidence="10 13" key="2">
    <citation type="submission" date="2015-11" db="EMBL/GenBank/DDBJ databases">
        <authorList>
            <person name="Varghese N."/>
        </authorList>
    </citation>
    <scope>NUCLEOTIDE SEQUENCE [LARGE SCALE GENOMIC DNA]</scope>
    <source>
        <strain evidence="10 13">JGI-8</strain>
    </source>
</reference>
<keyword evidence="5" id="KW-0406">Ion transport</keyword>
<dbReference type="EMBL" id="FAOP01000006">
    <property type="protein sequence ID" value="CUU06966.1"/>
    <property type="molecule type" value="Genomic_DNA"/>
</dbReference>
<evidence type="ECO:0000256" key="7">
    <source>
        <dbReference type="SAM" id="MobiDB-lite"/>
    </source>
</evidence>
<evidence type="ECO:0000256" key="2">
    <source>
        <dbReference type="ARBA" id="ARBA00022448"/>
    </source>
</evidence>
<feature type="transmembrane region" description="Helical" evidence="8">
    <location>
        <begin position="97"/>
        <end position="117"/>
    </location>
</feature>
<evidence type="ECO:0000256" key="4">
    <source>
        <dbReference type="ARBA" id="ARBA00022989"/>
    </source>
</evidence>
<dbReference type="GO" id="GO:0016020">
    <property type="term" value="C:membrane"/>
    <property type="evidence" value="ECO:0007669"/>
    <property type="project" value="UniProtKB-SubCell"/>
</dbReference>
<keyword evidence="3 8" id="KW-0812">Transmembrane</keyword>
<proteinExistence type="predicted"/>
<evidence type="ECO:0000313" key="11">
    <source>
        <dbReference type="EMBL" id="CUU06966.1"/>
    </source>
</evidence>
<dbReference type="GO" id="GO:0006882">
    <property type="term" value="P:intracellular zinc ion homeostasis"/>
    <property type="evidence" value="ECO:0007669"/>
    <property type="project" value="InterPro"/>
</dbReference>
<feature type="domain" description="Cation efflux protein transmembrane" evidence="9">
    <location>
        <begin position="28"/>
        <end position="158"/>
    </location>
</feature>
<keyword evidence="2" id="KW-0813">Transport</keyword>
<accession>A0A0N7MZC3</accession>
<dbReference type="Gene3D" id="1.20.1510.10">
    <property type="entry name" value="Cation efflux protein transmembrane domain"/>
    <property type="match status" value="1"/>
</dbReference>
<feature type="region of interest" description="Disordered" evidence="7">
    <location>
        <begin position="156"/>
        <end position="175"/>
    </location>
</feature>
<feature type="transmembrane region" description="Helical" evidence="8">
    <location>
        <begin position="27"/>
        <end position="47"/>
    </location>
</feature>
<accession>A0A0P1P7A5</accession>
<dbReference type="AlphaFoldDB" id="A0A0P1P7A5"/>
<dbReference type="Proteomes" id="UP000182011">
    <property type="component" value="Unassembled WGS sequence"/>
</dbReference>
<organism evidence="11 12">
    <name type="scientific">Candidatus Kryptonium thompsonii</name>
    <dbReference type="NCBI Taxonomy" id="1633631"/>
    <lineage>
        <taxon>Bacteria</taxon>
        <taxon>Pseudomonadati</taxon>
        <taxon>Candidatus Kryptoniota</taxon>
        <taxon>Candidatus Kryptonium</taxon>
    </lineage>
</organism>
<dbReference type="OrthoDB" id="271709at2"/>
<dbReference type="GO" id="GO:0005385">
    <property type="term" value="F:zinc ion transmembrane transporter activity"/>
    <property type="evidence" value="ECO:0007669"/>
    <property type="project" value="InterPro"/>
</dbReference>
<feature type="transmembrane region" description="Helical" evidence="8">
    <location>
        <begin position="59"/>
        <end position="76"/>
    </location>
</feature>
<accession>A0A0N7MP93</accession>
<dbReference type="InterPro" id="IPR058533">
    <property type="entry name" value="Cation_efflux_TM"/>
</dbReference>
<evidence type="ECO:0000256" key="5">
    <source>
        <dbReference type="ARBA" id="ARBA00023065"/>
    </source>
</evidence>
<protein>
    <submittedName>
        <fullName evidence="11">Cation diffusion facilitator family transporter</fullName>
    </submittedName>
</protein>
<comment type="subcellular location">
    <subcellularLocation>
        <location evidence="1">Membrane</location>
        <topology evidence="1">Multi-pass membrane protein</topology>
    </subcellularLocation>
</comment>
<dbReference type="Pfam" id="PF01545">
    <property type="entry name" value="Cation_efflux"/>
    <property type="match status" value="1"/>
</dbReference>
<dbReference type="InterPro" id="IPR002524">
    <property type="entry name" value="Cation_efflux"/>
</dbReference>
<dbReference type="Proteomes" id="UP000182200">
    <property type="component" value="Unassembled WGS sequence"/>
</dbReference>
<accession>A0A0N7MPX9</accession>
<reference evidence="11 12" key="1">
    <citation type="submission" date="2015-11" db="EMBL/GenBank/DDBJ databases">
        <authorList>
            <person name="Zhang Y."/>
            <person name="Guo Z."/>
        </authorList>
    </citation>
    <scope>NUCLEOTIDE SEQUENCE [LARGE SCALE GENOMIC DNA]</scope>
    <source>
        <strain evidence="11">JGI-4</strain>
    </source>
</reference>
<accession>A0A0P1M1N8</accession>
<dbReference type="PANTHER" id="PTHR45755:SF4">
    <property type="entry name" value="ZINC TRANSPORTER 7"/>
    <property type="match status" value="1"/>
</dbReference>
<gene>
    <name evidence="11" type="ORF">JGI4_01657</name>
    <name evidence="10" type="ORF">JGI8_00397</name>
</gene>
<name>A0A0P1P7A5_9BACT</name>
<keyword evidence="13" id="KW-1185">Reference proteome</keyword>
<dbReference type="SUPFAM" id="SSF161111">
    <property type="entry name" value="Cation efflux protein transmembrane domain-like"/>
    <property type="match status" value="1"/>
</dbReference>
<evidence type="ECO:0000313" key="12">
    <source>
        <dbReference type="Proteomes" id="UP000182011"/>
    </source>
</evidence>
<dbReference type="NCBIfam" id="TIGR01297">
    <property type="entry name" value="CDF"/>
    <property type="match status" value="1"/>
</dbReference>
<accession>A0A0S4N9W4</accession>
<feature type="compositionally biased region" description="Basic and acidic residues" evidence="7">
    <location>
        <begin position="158"/>
        <end position="175"/>
    </location>
</feature>
<keyword evidence="4 8" id="KW-1133">Transmembrane helix</keyword>
<evidence type="ECO:0000256" key="6">
    <source>
        <dbReference type="ARBA" id="ARBA00023136"/>
    </source>
</evidence>
<dbReference type="EMBL" id="CZVI01000003">
    <property type="protein sequence ID" value="CUS80291.1"/>
    <property type="molecule type" value="Genomic_DNA"/>
</dbReference>
<evidence type="ECO:0000259" key="9">
    <source>
        <dbReference type="Pfam" id="PF01545"/>
    </source>
</evidence>
<evidence type="ECO:0000313" key="13">
    <source>
        <dbReference type="Proteomes" id="UP000182200"/>
    </source>
</evidence>